<dbReference type="PANTHER" id="PTHR43875">
    <property type="entry name" value="MALTODEXTRIN IMPORT ATP-BINDING PROTEIN MSMX"/>
    <property type="match status" value="1"/>
</dbReference>
<dbReference type="EMBL" id="VNJI01000008">
    <property type="protein sequence ID" value="TVY10478.1"/>
    <property type="molecule type" value="Genomic_DNA"/>
</dbReference>
<keyword evidence="6" id="KW-1185">Reference proteome</keyword>
<dbReference type="AlphaFoldDB" id="A0A559KED4"/>
<dbReference type="InterPro" id="IPR027417">
    <property type="entry name" value="P-loop_NTPase"/>
</dbReference>
<dbReference type="GO" id="GO:0005524">
    <property type="term" value="F:ATP binding"/>
    <property type="evidence" value="ECO:0007669"/>
    <property type="project" value="UniProtKB-KW"/>
</dbReference>
<dbReference type="PANTHER" id="PTHR43875:SF1">
    <property type="entry name" value="OSMOPROTECTIVE COMPOUNDS UPTAKE ATP-BINDING PROTEIN GGTA"/>
    <property type="match status" value="1"/>
</dbReference>
<name>A0A559KED4_9BACL</name>
<dbReference type="Gene3D" id="2.40.50.140">
    <property type="entry name" value="Nucleic acid-binding proteins"/>
    <property type="match status" value="1"/>
</dbReference>
<keyword evidence="1" id="KW-0813">Transport</keyword>
<dbReference type="SUPFAM" id="SSF52540">
    <property type="entry name" value="P-loop containing nucleoside triphosphate hydrolases"/>
    <property type="match status" value="1"/>
</dbReference>
<dbReference type="InterPro" id="IPR047641">
    <property type="entry name" value="ABC_transpr_MalK/UgpC-like"/>
</dbReference>
<dbReference type="InterPro" id="IPR017871">
    <property type="entry name" value="ABC_transporter-like_CS"/>
</dbReference>
<dbReference type="Pfam" id="PF00005">
    <property type="entry name" value="ABC_tran"/>
    <property type="match status" value="1"/>
</dbReference>
<dbReference type="InterPro" id="IPR008995">
    <property type="entry name" value="Mo/tungstate-bd_C_term_dom"/>
</dbReference>
<accession>A0A559KED4</accession>
<evidence type="ECO:0000313" key="5">
    <source>
        <dbReference type="EMBL" id="TVY10478.1"/>
    </source>
</evidence>
<dbReference type="PROSITE" id="PS50893">
    <property type="entry name" value="ABC_TRANSPORTER_2"/>
    <property type="match status" value="1"/>
</dbReference>
<dbReference type="RefSeq" id="WP_144845609.1">
    <property type="nucleotide sequence ID" value="NZ_VNJI01000008.1"/>
</dbReference>
<evidence type="ECO:0000313" key="6">
    <source>
        <dbReference type="Proteomes" id="UP000317036"/>
    </source>
</evidence>
<evidence type="ECO:0000256" key="3">
    <source>
        <dbReference type="ARBA" id="ARBA00022840"/>
    </source>
</evidence>
<protein>
    <submittedName>
        <fullName evidence="5">ABC transporter ATP-binding protein</fullName>
    </submittedName>
</protein>
<dbReference type="SUPFAM" id="SSF50331">
    <property type="entry name" value="MOP-like"/>
    <property type="match status" value="1"/>
</dbReference>
<dbReference type="PROSITE" id="PS00211">
    <property type="entry name" value="ABC_TRANSPORTER_1"/>
    <property type="match status" value="1"/>
</dbReference>
<dbReference type="OrthoDB" id="9790614at2"/>
<feature type="domain" description="ABC transporter" evidence="4">
    <location>
        <begin position="3"/>
        <end position="233"/>
    </location>
</feature>
<comment type="caution">
    <text evidence="5">The sequence shown here is derived from an EMBL/GenBank/DDBJ whole genome shotgun (WGS) entry which is preliminary data.</text>
</comment>
<sequence length="350" mass="38946">MHLEVRNLRKSFDGKEVVKDISFTIKQGDLVCLLGPSGCGKTTVLNMISGLLDVTSGTIMIGGRDVTHVHPKERGIGVVFQNYALYPHMTVLENIMFPLLIQKRSKSEARDEAIKIAKMVEIDQHLHKKPAMLSGGQQQRVAIARGIVKKPGVLLLDEPLSNLDARLRLVTRENIRRIVKQFNITAIFVTHDQEEALSISDQIIVLNQGVIQQKGNPQDLYQNPNSLFVAKFMGNPPINLFEGRTDEAGKIKLDKISIDTPCKQQDVILGVRPETFRILDQASPQSVEFTVELVQLIGRDTILSGKLGGQMCKIVTETGKNNIRENSIIHLSIDTTQVMVFEKQTGARVL</sequence>
<evidence type="ECO:0000259" key="4">
    <source>
        <dbReference type="PROSITE" id="PS50893"/>
    </source>
</evidence>
<keyword evidence="2" id="KW-0547">Nucleotide-binding</keyword>
<dbReference type="GO" id="GO:0016887">
    <property type="term" value="F:ATP hydrolysis activity"/>
    <property type="evidence" value="ECO:0007669"/>
    <property type="project" value="InterPro"/>
</dbReference>
<evidence type="ECO:0000256" key="2">
    <source>
        <dbReference type="ARBA" id="ARBA00022741"/>
    </source>
</evidence>
<keyword evidence="3 5" id="KW-0067">ATP-binding</keyword>
<dbReference type="Gene3D" id="2.40.50.100">
    <property type="match status" value="1"/>
</dbReference>
<dbReference type="GO" id="GO:0055052">
    <property type="term" value="C:ATP-binding cassette (ABC) transporter complex, substrate-binding subunit-containing"/>
    <property type="evidence" value="ECO:0007669"/>
    <property type="project" value="TreeGrafter"/>
</dbReference>
<dbReference type="InterPro" id="IPR003593">
    <property type="entry name" value="AAA+_ATPase"/>
</dbReference>
<dbReference type="InterPro" id="IPR003439">
    <property type="entry name" value="ABC_transporter-like_ATP-bd"/>
</dbReference>
<dbReference type="Gene3D" id="3.40.50.300">
    <property type="entry name" value="P-loop containing nucleotide triphosphate hydrolases"/>
    <property type="match status" value="1"/>
</dbReference>
<dbReference type="GO" id="GO:0140359">
    <property type="term" value="F:ABC-type transporter activity"/>
    <property type="evidence" value="ECO:0007669"/>
    <property type="project" value="UniProtKB-ARBA"/>
</dbReference>
<proteinExistence type="predicted"/>
<dbReference type="FunFam" id="3.40.50.300:FF:000042">
    <property type="entry name" value="Maltose/maltodextrin ABC transporter, ATP-binding protein"/>
    <property type="match status" value="1"/>
</dbReference>
<gene>
    <name evidence="5" type="ORF">FPZ49_08785</name>
</gene>
<reference evidence="5 6" key="1">
    <citation type="submission" date="2019-07" db="EMBL/GenBank/DDBJ databases">
        <authorList>
            <person name="Kim J."/>
        </authorList>
    </citation>
    <scope>NUCLEOTIDE SEQUENCE [LARGE SCALE GENOMIC DNA]</scope>
    <source>
        <strain evidence="5 6">JC52</strain>
    </source>
</reference>
<organism evidence="5 6">
    <name type="scientific">Paenibacillus cremeus</name>
    <dbReference type="NCBI Taxonomy" id="2163881"/>
    <lineage>
        <taxon>Bacteria</taxon>
        <taxon>Bacillati</taxon>
        <taxon>Bacillota</taxon>
        <taxon>Bacilli</taxon>
        <taxon>Bacillales</taxon>
        <taxon>Paenibacillaceae</taxon>
        <taxon>Paenibacillus</taxon>
    </lineage>
</organism>
<evidence type="ECO:0000256" key="1">
    <source>
        <dbReference type="ARBA" id="ARBA00022448"/>
    </source>
</evidence>
<dbReference type="SMART" id="SM00382">
    <property type="entry name" value="AAA"/>
    <property type="match status" value="1"/>
</dbReference>
<dbReference type="Proteomes" id="UP000317036">
    <property type="component" value="Unassembled WGS sequence"/>
</dbReference>
<dbReference type="InterPro" id="IPR012340">
    <property type="entry name" value="NA-bd_OB-fold"/>
</dbReference>